<evidence type="ECO:0000313" key="1">
    <source>
        <dbReference type="EMBL" id="PSL16306.1"/>
    </source>
</evidence>
<dbReference type="OrthoDB" id="8527830at2"/>
<evidence type="ECO:0000313" key="2">
    <source>
        <dbReference type="Proteomes" id="UP000242133"/>
    </source>
</evidence>
<proteinExistence type="predicted"/>
<dbReference type="AlphaFoldDB" id="A0A2P8F3N0"/>
<protein>
    <recommendedName>
        <fullName evidence="3">Tryptophan synthase subunit beta like protein</fullName>
    </recommendedName>
</protein>
<accession>A0A2P8F3N0</accession>
<evidence type="ECO:0008006" key="3">
    <source>
        <dbReference type="Google" id="ProtNLM"/>
    </source>
</evidence>
<organism evidence="1 2">
    <name type="scientific">Marinobacterium halophilum</name>
    <dbReference type="NCBI Taxonomy" id="267374"/>
    <lineage>
        <taxon>Bacteria</taxon>
        <taxon>Pseudomonadati</taxon>
        <taxon>Pseudomonadota</taxon>
        <taxon>Gammaproteobacteria</taxon>
        <taxon>Oceanospirillales</taxon>
        <taxon>Oceanospirillaceae</taxon>
        <taxon>Marinobacterium</taxon>
    </lineage>
</organism>
<comment type="caution">
    <text evidence="1">The sequence shown here is derived from an EMBL/GenBank/DDBJ whole genome shotgun (WGS) entry which is preliminary data.</text>
</comment>
<dbReference type="EMBL" id="PYGI01000002">
    <property type="protein sequence ID" value="PSL16306.1"/>
    <property type="molecule type" value="Genomic_DNA"/>
</dbReference>
<gene>
    <name evidence="1" type="ORF">CLV44_102231</name>
</gene>
<reference evidence="1 2" key="1">
    <citation type="submission" date="2018-03" db="EMBL/GenBank/DDBJ databases">
        <title>Genomic Encyclopedia of Archaeal and Bacterial Type Strains, Phase II (KMG-II): from individual species to whole genera.</title>
        <authorList>
            <person name="Goeker M."/>
        </authorList>
    </citation>
    <scope>NUCLEOTIDE SEQUENCE [LARGE SCALE GENOMIC DNA]</scope>
    <source>
        <strain evidence="1 2">DSM 17586</strain>
    </source>
</reference>
<name>A0A2P8F3N0_9GAMM</name>
<dbReference type="RefSeq" id="WP_106590513.1">
    <property type="nucleotide sequence ID" value="NZ_PYGI01000002.1"/>
</dbReference>
<sequence>MLYALRDDAGKITALTDRPLPDAQTVQASDPDVMAFLSLDGADFTASDFLDGSDLSTIRILEDLINTLIDRQIIRFTDLPVAAQHKLLSRKVARTLANPDTAESDSENVHQNSWFLREDDQLF</sequence>
<keyword evidence="2" id="KW-1185">Reference proteome</keyword>
<dbReference type="Proteomes" id="UP000242133">
    <property type="component" value="Unassembled WGS sequence"/>
</dbReference>